<keyword evidence="2" id="KW-0378">Hydrolase</keyword>
<proteinExistence type="predicted"/>
<gene>
    <name evidence="2" type="ORF">DDIC_02745</name>
</gene>
<feature type="domain" description="Beta-lactamase-related" evidence="1">
    <location>
        <begin position="58"/>
        <end position="371"/>
    </location>
</feature>
<dbReference type="Gene3D" id="3.40.710.10">
    <property type="entry name" value="DD-peptidase/beta-lactamase superfamily"/>
    <property type="match status" value="1"/>
</dbReference>
<dbReference type="Pfam" id="PF00144">
    <property type="entry name" value="Beta-lactamase"/>
    <property type="match status" value="1"/>
</dbReference>
<accession>A0A4V1CX32</accession>
<dbReference type="AlphaFoldDB" id="A0A4V1CX32"/>
<dbReference type="Proteomes" id="UP000297065">
    <property type="component" value="Chromosome"/>
</dbReference>
<dbReference type="InterPro" id="IPR012338">
    <property type="entry name" value="Beta-lactam/transpept-like"/>
</dbReference>
<evidence type="ECO:0000313" key="3">
    <source>
        <dbReference type="Proteomes" id="UP000297065"/>
    </source>
</evidence>
<reference evidence="2 3" key="1">
    <citation type="submission" date="2019-02" db="EMBL/GenBank/DDBJ databases">
        <title>Complete Genome Sequence of Desulfovibrio desulfuricans IC1, a Sulfonate Utilizing Anaerobe.</title>
        <authorList>
            <person name="Day L.A."/>
            <person name="De Leon K.B."/>
            <person name="Wall J.D."/>
        </authorList>
    </citation>
    <scope>NUCLEOTIDE SEQUENCE [LARGE SCALE GENOMIC DNA]</scope>
    <source>
        <strain evidence="2 3">IC1</strain>
    </source>
</reference>
<dbReference type="PANTHER" id="PTHR46825:SF7">
    <property type="entry name" value="D-ALANYL-D-ALANINE CARBOXYPEPTIDASE"/>
    <property type="match status" value="1"/>
</dbReference>
<organism evidence="2 3">
    <name type="scientific">Desulfovibrio desulfuricans</name>
    <dbReference type="NCBI Taxonomy" id="876"/>
    <lineage>
        <taxon>Bacteria</taxon>
        <taxon>Pseudomonadati</taxon>
        <taxon>Thermodesulfobacteriota</taxon>
        <taxon>Desulfovibrionia</taxon>
        <taxon>Desulfovibrionales</taxon>
        <taxon>Desulfovibrionaceae</taxon>
        <taxon>Desulfovibrio</taxon>
    </lineage>
</organism>
<protein>
    <submittedName>
        <fullName evidence="2">Class A beta-lactamase-related serine hydrolase</fullName>
    </submittedName>
</protein>
<dbReference type="GO" id="GO:0016787">
    <property type="term" value="F:hydrolase activity"/>
    <property type="evidence" value="ECO:0007669"/>
    <property type="project" value="UniProtKB-KW"/>
</dbReference>
<dbReference type="InterPro" id="IPR001466">
    <property type="entry name" value="Beta-lactam-related"/>
</dbReference>
<sequence>MPCGCTLSARRLFAPRFTRLTIALCLVCLLLTACAGKKTHEADSIRGIVAELAAKKAALPEVPGLSVAVLRHGQDTPVCAAFGKAALENPTPMTTASRFKIGSITKVFTATLVHRLIEDGKLSYETPISEFFPAYPGGKAITVRNLLEHTSGIPEMLALAEVQQNLARYWSPEDLIAMTAKQPPLFSPGTRQMYCNTGFVMLAVITEKITGRTYAEQVREVFVDKLGMKSLLVGVDGAVVPRMASGYCGSGDALQLPIAASVAIAMGTGNLEASPKDMVRLVNLDSVLKDNVLELLPLRPLVLPDGKEAAVTAKSNHYLGSELDGCTLFLFNEPKIDLIGKLGTFPGFGNVFFYDRQTGYAAAISVNNERAVSHAIALGAEILNAIRLRGVSGIK</sequence>
<dbReference type="PANTHER" id="PTHR46825">
    <property type="entry name" value="D-ALANYL-D-ALANINE-CARBOXYPEPTIDASE/ENDOPEPTIDASE AMPH"/>
    <property type="match status" value="1"/>
</dbReference>
<name>A0A4V1CX32_DESDE</name>
<dbReference type="SUPFAM" id="SSF56601">
    <property type="entry name" value="beta-lactamase/transpeptidase-like"/>
    <property type="match status" value="1"/>
</dbReference>
<evidence type="ECO:0000313" key="2">
    <source>
        <dbReference type="EMBL" id="QCC84810.1"/>
    </source>
</evidence>
<evidence type="ECO:0000259" key="1">
    <source>
        <dbReference type="Pfam" id="PF00144"/>
    </source>
</evidence>
<dbReference type="OrthoDB" id="5177574at2"/>
<dbReference type="EMBL" id="CP036295">
    <property type="protein sequence ID" value="QCC84810.1"/>
    <property type="molecule type" value="Genomic_DNA"/>
</dbReference>
<dbReference type="InterPro" id="IPR050491">
    <property type="entry name" value="AmpC-like"/>
</dbReference>